<proteinExistence type="predicted"/>
<reference evidence="2 3" key="1">
    <citation type="submission" date="2022-12" db="EMBL/GenBank/DDBJ databases">
        <title>Chromosome-level genome assembly of true bugs.</title>
        <authorList>
            <person name="Ma L."/>
            <person name="Li H."/>
        </authorList>
    </citation>
    <scope>NUCLEOTIDE SEQUENCE [LARGE SCALE GENOMIC DNA]</scope>
    <source>
        <strain evidence="2">Lab_2022b</strain>
    </source>
</reference>
<dbReference type="AlphaFoldDB" id="A0AAW1D227"/>
<feature type="transmembrane region" description="Helical" evidence="1">
    <location>
        <begin position="38"/>
        <end position="59"/>
    </location>
</feature>
<keyword evidence="1" id="KW-0812">Transmembrane</keyword>
<keyword evidence="1" id="KW-0472">Membrane</keyword>
<evidence type="ECO:0000256" key="1">
    <source>
        <dbReference type="SAM" id="Phobius"/>
    </source>
</evidence>
<evidence type="ECO:0000313" key="3">
    <source>
        <dbReference type="Proteomes" id="UP001461498"/>
    </source>
</evidence>
<keyword evidence="1" id="KW-1133">Transmembrane helix</keyword>
<accession>A0AAW1D227</accession>
<organism evidence="2 3">
    <name type="scientific">Rhynocoris fuscipes</name>
    <dbReference type="NCBI Taxonomy" id="488301"/>
    <lineage>
        <taxon>Eukaryota</taxon>
        <taxon>Metazoa</taxon>
        <taxon>Ecdysozoa</taxon>
        <taxon>Arthropoda</taxon>
        <taxon>Hexapoda</taxon>
        <taxon>Insecta</taxon>
        <taxon>Pterygota</taxon>
        <taxon>Neoptera</taxon>
        <taxon>Paraneoptera</taxon>
        <taxon>Hemiptera</taxon>
        <taxon>Heteroptera</taxon>
        <taxon>Panheteroptera</taxon>
        <taxon>Cimicomorpha</taxon>
        <taxon>Reduviidae</taxon>
        <taxon>Harpactorinae</taxon>
        <taxon>Harpactorini</taxon>
        <taxon>Rhynocoris</taxon>
    </lineage>
</organism>
<dbReference type="Proteomes" id="UP001461498">
    <property type="component" value="Unassembled WGS sequence"/>
</dbReference>
<comment type="caution">
    <text evidence="2">The sequence shown here is derived from an EMBL/GenBank/DDBJ whole genome shotgun (WGS) entry which is preliminary data.</text>
</comment>
<keyword evidence="3" id="KW-1185">Reference proteome</keyword>
<dbReference type="EMBL" id="JAPXFL010000008">
    <property type="protein sequence ID" value="KAK9502917.1"/>
    <property type="molecule type" value="Genomic_DNA"/>
</dbReference>
<sequence>MSERRWKDRKDDKLVICPSTTIENGQSPKPVWQPTYDLSWTLVSAIIIIFLLATGTVIVGGRQSVSDDDITEQQQQHQQQTAELVHSELEEEDEESDHIDLEDRTISPLGCKLASQSIHISQDNTAQFIQLNITHPLFITSLLTKLVQGVTYSGESFFI</sequence>
<name>A0AAW1D227_9HEMI</name>
<protein>
    <submittedName>
        <fullName evidence="2">Uncharacterized protein</fullName>
    </submittedName>
</protein>
<evidence type="ECO:0000313" key="2">
    <source>
        <dbReference type="EMBL" id="KAK9502917.1"/>
    </source>
</evidence>
<gene>
    <name evidence="2" type="ORF">O3M35_011599</name>
</gene>